<comment type="function">
    <text evidence="6">ppGpp hydrolyzing enzyme involved in starvation response.</text>
</comment>
<feature type="domain" description="HD" evidence="12">
    <location>
        <begin position="61"/>
        <end position="156"/>
    </location>
</feature>
<protein>
    <recommendedName>
        <fullName evidence="8">Guanosine-3',5'-bis(diphosphate) 3'-pyrophosphohydrolase MESH1</fullName>
        <ecNumber evidence="5">3.1.7.2</ecNumber>
    </recommendedName>
    <alternativeName>
        <fullName evidence="9">Metazoan SpoT homolog 1</fullName>
    </alternativeName>
    <alternativeName>
        <fullName evidence="10">Penta-phosphate guanosine-3'-pyrophosphohydrolase</fullName>
    </alternativeName>
</protein>
<evidence type="ECO:0000256" key="8">
    <source>
        <dbReference type="ARBA" id="ARBA00040793"/>
    </source>
</evidence>
<dbReference type="FunFam" id="1.10.3210.10:FF:000012">
    <property type="entry name" value="HD domain containing 3"/>
    <property type="match status" value="1"/>
</dbReference>
<dbReference type="InterPro" id="IPR003607">
    <property type="entry name" value="HD/PDEase_dom"/>
</dbReference>
<dbReference type="SMART" id="SM00471">
    <property type="entry name" value="HDc"/>
    <property type="match status" value="1"/>
</dbReference>
<dbReference type="Gene3D" id="1.10.3210.10">
    <property type="entry name" value="Hypothetical protein af1432"/>
    <property type="match status" value="1"/>
</dbReference>
<evidence type="ECO:0000313" key="14">
    <source>
        <dbReference type="RefSeq" id="XP_012245555.1"/>
    </source>
</evidence>
<keyword evidence="4" id="KW-0464">Manganese</keyword>
<comment type="similarity">
    <text evidence="7">Belongs to the MESH1 family.</text>
</comment>
<evidence type="ECO:0000313" key="15">
    <source>
        <dbReference type="RefSeq" id="XP_024226071.1"/>
    </source>
</evidence>
<dbReference type="Proteomes" id="UP000515180">
    <property type="component" value="Unplaced"/>
</dbReference>
<evidence type="ECO:0000256" key="6">
    <source>
        <dbReference type="ARBA" id="ARBA00037781"/>
    </source>
</evidence>
<dbReference type="Pfam" id="PF13328">
    <property type="entry name" value="HD_4"/>
    <property type="match status" value="1"/>
</dbReference>
<dbReference type="CDD" id="cd00077">
    <property type="entry name" value="HDc"/>
    <property type="match status" value="1"/>
</dbReference>
<evidence type="ECO:0000256" key="3">
    <source>
        <dbReference type="ARBA" id="ARBA00022801"/>
    </source>
</evidence>
<dbReference type="GO" id="GO:0046872">
    <property type="term" value="F:metal ion binding"/>
    <property type="evidence" value="ECO:0007669"/>
    <property type="project" value="UniProtKB-KW"/>
</dbReference>
<dbReference type="KEGG" id="bim:100749654"/>
<dbReference type="RefSeq" id="XP_012245555.1">
    <property type="nucleotide sequence ID" value="XM_012390132.3"/>
</dbReference>
<keyword evidence="3" id="KW-0378">Hydrolase</keyword>
<sequence>MENDISVSCVNHDPLTVVGSCKLCSRELTNAELLSIVIKCANFVAIKHKDQRRKDENETPYINHPIGVANILVQEGNIHDPVVIIAALLHDTVEDTDTTFEEIETQFGTEVRNIVKELTDDKSLPKVERKRLQIENAPKCSHKAKLVKLADKLYNLRDLQKAIPVGWSEDRVKEYFKWAKAVVDGCRRTNFNLERELDLIFAKKVSQDRESCTCKRPLIS</sequence>
<evidence type="ECO:0000259" key="12">
    <source>
        <dbReference type="PROSITE" id="PS51831"/>
    </source>
</evidence>
<comment type="catalytic activity">
    <reaction evidence="11">
        <text>guanosine 3',5'-bis(diphosphate) + H2O = GDP + diphosphate + H(+)</text>
        <dbReference type="Rhea" id="RHEA:14253"/>
        <dbReference type="ChEBI" id="CHEBI:15377"/>
        <dbReference type="ChEBI" id="CHEBI:15378"/>
        <dbReference type="ChEBI" id="CHEBI:33019"/>
        <dbReference type="ChEBI" id="CHEBI:58189"/>
        <dbReference type="ChEBI" id="CHEBI:77828"/>
        <dbReference type="EC" id="3.1.7.2"/>
    </reaction>
</comment>
<dbReference type="SUPFAM" id="SSF109604">
    <property type="entry name" value="HD-domain/PDEase-like"/>
    <property type="match status" value="1"/>
</dbReference>
<dbReference type="OrthoDB" id="430679at2759"/>
<keyword evidence="13" id="KW-1185">Reference proteome</keyword>
<dbReference type="RefSeq" id="XP_024226071.1">
    <property type="nucleotide sequence ID" value="XM_024370303.2"/>
</dbReference>
<dbReference type="GO" id="GO:0008893">
    <property type="term" value="F:guanosine-3',5'-bis(diphosphate) 3'-diphosphatase activity"/>
    <property type="evidence" value="ECO:0007669"/>
    <property type="project" value="UniProtKB-EC"/>
</dbReference>
<evidence type="ECO:0000256" key="5">
    <source>
        <dbReference type="ARBA" id="ARBA00024387"/>
    </source>
</evidence>
<evidence type="ECO:0000313" key="13">
    <source>
        <dbReference type="Proteomes" id="UP000515180"/>
    </source>
</evidence>
<dbReference type="AlphaFoldDB" id="A0A6P6FEY8"/>
<accession>A0A6P6FEY8</accession>
<evidence type="ECO:0000256" key="10">
    <source>
        <dbReference type="ARBA" id="ARBA00041770"/>
    </source>
</evidence>
<keyword evidence="2" id="KW-0479">Metal-binding</keyword>
<dbReference type="CTD" id="43456"/>
<evidence type="ECO:0000256" key="1">
    <source>
        <dbReference type="ARBA" id="ARBA00001936"/>
    </source>
</evidence>
<name>A0A6P6FEY8_BOMIM</name>
<evidence type="ECO:0000256" key="11">
    <source>
        <dbReference type="ARBA" id="ARBA00047968"/>
    </source>
</evidence>
<evidence type="ECO:0000256" key="7">
    <source>
        <dbReference type="ARBA" id="ARBA00038354"/>
    </source>
</evidence>
<dbReference type="OMA" id="PPWRERK"/>
<dbReference type="EC" id="3.1.7.2" evidence="5"/>
<proteinExistence type="inferred from homology"/>
<evidence type="ECO:0000256" key="2">
    <source>
        <dbReference type="ARBA" id="ARBA00022723"/>
    </source>
</evidence>
<reference evidence="14 15" key="1">
    <citation type="submission" date="2025-04" db="UniProtKB">
        <authorList>
            <consortium name="RefSeq"/>
        </authorList>
    </citation>
    <scope>IDENTIFICATION</scope>
</reference>
<dbReference type="PROSITE" id="PS51831">
    <property type="entry name" value="HD"/>
    <property type="match status" value="1"/>
</dbReference>
<gene>
    <name evidence="14 15" type="primary">LOC100749654</name>
</gene>
<dbReference type="PANTHER" id="PTHR46246:SF1">
    <property type="entry name" value="GUANOSINE-3',5'-BIS(DIPHOSPHATE) 3'-PYROPHOSPHOHYDROLASE MESH1"/>
    <property type="match status" value="1"/>
</dbReference>
<dbReference type="GeneID" id="100749654"/>
<evidence type="ECO:0000256" key="4">
    <source>
        <dbReference type="ARBA" id="ARBA00023211"/>
    </source>
</evidence>
<organism evidence="13 15">
    <name type="scientific">Bombus impatiens</name>
    <name type="common">Bumblebee</name>
    <dbReference type="NCBI Taxonomy" id="132113"/>
    <lineage>
        <taxon>Eukaryota</taxon>
        <taxon>Metazoa</taxon>
        <taxon>Ecdysozoa</taxon>
        <taxon>Arthropoda</taxon>
        <taxon>Hexapoda</taxon>
        <taxon>Insecta</taxon>
        <taxon>Pterygota</taxon>
        <taxon>Neoptera</taxon>
        <taxon>Endopterygota</taxon>
        <taxon>Hymenoptera</taxon>
        <taxon>Apocrita</taxon>
        <taxon>Aculeata</taxon>
        <taxon>Apoidea</taxon>
        <taxon>Anthophila</taxon>
        <taxon>Apidae</taxon>
        <taxon>Bombus</taxon>
        <taxon>Pyrobombus</taxon>
    </lineage>
</organism>
<dbReference type="InterPro" id="IPR052194">
    <property type="entry name" value="MESH1"/>
</dbReference>
<dbReference type="PANTHER" id="PTHR46246">
    <property type="entry name" value="GUANOSINE-3',5'-BIS(DIPHOSPHATE) 3'-PYROPHOSPHOHYDROLASE MESH1"/>
    <property type="match status" value="1"/>
</dbReference>
<comment type="cofactor">
    <cofactor evidence="1">
        <name>Mn(2+)</name>
        <dbReference type="ChEBI" id="CHEBI:29035"/>
    </cofactor>
</comment>
<evidence type="ECO:0000256" key="9">
    <source>
        <dbReference type="ARBA" id="ARBA00041464"/>
    </source>
</evidence>
<dbReference type="InterPro" id="IPR006674">
    <property type="entry name" value="HD_domain"/>
</dbReference>